<feature type="repeat" description="PPR" evidence="3">
    <location>
        <begin position="148"/>
        <end position="182"/>
    </location>
</feature>
<dbReference type="PROSITE" id="PS51375">
    <property type="entry name" value="PPR"/>
    <property type="match status" value="4"/>
</dbReference>
<reference evidence="5 6" key="1">
    <citation type="journal article" date="2016" name="DNA Res.">
        <title>The draft genome of MD-2 pineapple using hybrid error correction of long reads.</title>
        <authorList>
            <person name="Redwan R.M."/>
            <person name="Saidin A."/>
            <person name="Kumar S.V."/>
        </authorList>
    </citation>
    <scope>NUCLEOTIDE SEQUENCE [LARGE SCALE GENOMIC DNA]</scope>
    <source>
        <strain evidence="6">cv. MD2</strain>
        <tissue evidence="5">Leaf</tissue>
    </source>
</reference>
<dbReference type="GO" id="GO:0005737">
    <property type="term" value="C:cytoplasm"/>
    <property type="evidence" value="ECO:0007669"/>
    <property type="project" value="UniProtKB-ARBA"/>
</dbReference>
<dbReference type="InterPro" id="IPR002885">
    <property type="entry name" value="PPR_rpt"/>
</dbReference>
<name>A0A199V1L9_ANACO</name>
<evidence type="ECO:0000313" key="6">
    <source>
        <dbReference type="Proteomes" id="UP000092600"/>
    </source>
</evidence>
<feature type="repeat" description="PPR" evidence="3">
    <location>
        <begin position="117"/>
        <end position="147"/>
    </location>
</feature>
<dbReference type="PANTHER" id="PTHR47926">
    <property type="entry name" value="PENTATRICOPEPTIDE REPEAT-CONTAINING PROTEIN"/>
    <property type="match status" value="1"/>
</dbReference>
<keyword evidence="7" id="KW-1185">Reference proteome</keyword>
<feature type="region of interest" description="Disordered" evidence="4">
    <location>
        <begin position="26"/>
        <end position="49"/>
    </location>
</feature>
<proteinExistence type="predicted"/>
<dbReference type="OrthoDB" id="597215at2759"/>
<keyword evidence="1" id="KW-0677">Repeat</keyword>
<dbReference type="InterPro" id="IPR046960">
    <property type="entry name" value="PPR_At4g14850-like_plant"/>
</dbReference>
<dbReference type="Pfam" id="PF20431">
    <property type="entry name" value="E_motif"/>
    <property type="match status" value="1"/>
</dbReference>
<dbReference type="PANTHER" id="PTHR47926:SF436">
    <property type="entry name" value="PENTATRICOPEPTIDE REPEAT-CONTAINING PROTEIN ELI1, CHLOROPLASTIC-LIKE ISOFORM X2"/>
    <property type="match status" value="1"/>
</dbReference>
<evidence type="ECO:0000256" key="2">
    <source>
        <dbReference type="ARBA" id="ARBA00022946"/>
    </source>
</evidence>
<evidence type="ECO:0000313" key="5">
    <source>
        <dbReference type="EMBL" id="OAY70786.1"/>
    </source>
</evidence>
<dbReference type="GeneID" id="109728061"/>
<dbReference type="Proteomes" id="UP000515123">
    <property type="component" value="Linkage group 2"/>
</dbReference>
<reference evidence="8" key="2">
    <citation type="submission" date="2025-04" db="UniProtKB">
        <authorList>
            <consortium name="RefSeq"/>
        </authorList>
    </citation>
    <scope>IDENTIFICATION</scope>
    <source>
        <tissue evidence="8">Leaf</tissue>
    </source>
</reference>
<dbReference type="NCBIfam" id="TIGR00756">
    <property type="entry name" value="PPR"/>
    <property type="match status" value="4"/>
</dbReference>
<keyword evidence="2" id="KW-0809">Transit peptide</keyword>
<feature type="repeat" description="PPR" evidence="3">
    <location>
        <begin position="315"/>
        <end position="349"/>
    </location>
</feature>
<dbReference type="Gene3D" id="1.25.40.10">
    <property type="entry name" value="Tetratricopeptide repeat domain"/>
    <property type="match status" value="3"/>
</dbReference>
<dbReference type="EMBL" id="LSRQ01003777">
    <property type="protein sequence ID" value="OAY70786.1"/>
    <property type="molecule type" value="Genomic_DNA"/>
</dbReference>
<dbReference type="FunFam" id="1.25.40.10:FF:000277">
    <property type="entry name" value="Pentatricopeptide repeat-containing protein, mitochondrial"/>
    <property type="match status" value="1"/>
</dbReference>
<dbReference type="Pfam" id="PF13041">
    <property type="entry name" value="PPR_2"/>
    <property type="match status" value="2"/>
</dbReference>
<evidence type="ECO:0000313" key="7">
    <source>
        <dbReference type="Proteomes" id="UP000515123"/>
    </source>
</evidence>
<dbReference type="InterPro" id="IPR011990">
    <property type="entry name" value="TPR-like_helical_dom_sf"/>
</dbReference>
<accession>A0A199V1L9</accession>
<dbReference type="GO" id="GO:0003723">
    <property type="term" value="F:RNA binding"/>
    <property type="evidence" value="ECO:0007669"/>
    <property type="project" value="InterPro"/>
</dbReference>
<dbReference type="RefSeq" id="XP_020113937.1">
    <property type="nucleotide sequence ID" value="XM_020258348.1"/>
</dbReference>
<dbReference type="InterPro" id="IPR046848">
    <property type="entry name" value="E_motif"/>
</dbReference>
<evidence type="ECO:0000256" key="1">
    <source>
        <dbReference type="ARBA" id="ARBA00022737"/>
    </source>
</evidence>
<dbReference type="FunFam" id="1.25.40.10:FF:000348">
    <property type="entry name" value="Pentatricopeptide repeat-containing protein chloroplastic"/>
    <property type="match status" value="1"/>
</dbReference>
<dbReference type="GO" id="GO:0016556">
    <property type="term" value="P:mRNA modification"/>
    <property type="evidence" value="ECO:0007669"/>
    <property type="project" value="UniProtKB-ARBA"/>
</dbReference>
<protein>
    <submittedName>
        <fullName evidence="5 8">Pentatricopeptide repeat-containing protein</fullName>
    </submittedName>
</protein>
<gene>
    <name evidence="8" type="primary">LOC109728061</name>
    <name evidence="5" type="ORF">ACMD2_03283</name>
</gene>
<sequence length="524" mass="58213">MSLPHPHSTFPPPCCGASKDLLRSISTSLTPNPTRHRTPPPPPPTSSSRYDALIRAHVESHRPYSALLLFNSMLRTCSPDKFTFPLALKACAHLSAVDEGEQIHSMIVKSEFVPTDDVHVSTSLMRMYALCGRIDAAQQLFDKMPNRNVVSWNTLLDGFVKSGDIDSAYQVFDAMPERNVVSWNSMTAGFVKNDLPREALMLFIEMMVSGLVPDEYTMASVISAISDLGLLDLGRRAHGYVTRRGFLLCRALGVELLNMYIKCGDIGIAYQVFLSISEKNVNHWTAMIGGFAAHGHAEASIRLFSEMRRFGVEPNYVTFIGVLNACSHGGLVKEGLEYFNLMRNLGLKPRIQHYGCLVDLLGRAGLLELAMKLVGSLSTDPGFIVWSALLAACEKHENVEIAEIIAHKLSAAEAENGGCYTLLSNLYARMGKWEDFSRMRRMIEESGVEKVPGFSWIEVDGVVHEFAAGDKFHWRNRDIYRILEEMKLNLRSAGYENVAGDSIRDGETIDEAGETLEEDLILDS</sequence>
<feature type="repeat" description="PPR" evidence="3">
    <location>
        <begin position="280"/>
        <end position="314"/>
    </location>
</feature>
<dbReference type="Pfam" id="PF12854">
    <property type="entry name" value="PPR_1"/>
    <property type="match status" value="1"/>
</dbReference>
<dbReference type="Proteomes" id="UP000092600">
    <property type="component" value="Unassembled WGS sequence"/>
</dbReference>
<organism evidence="5 6">
    <name type="scientific">Ananas comosus</name>
    <name type="common">Pineapple</name>
    <name type="synonym">Ananas ananas</name>
    <dbReference type="NCBI Taxonomy" id="4615"/>
    <lineage>
        <taxon>Eukaryota</taxon>
        <taxon>Viridiplantae</taxon>
        <taxon>Streptophyta</taxon>
        <taxon>Embryophyta</taxon>
        <taxon>Tracheophyta</taxon>
        <taxon>Spermatophyta</taxon>
        <taxon>Magnoliopsida</taxon>
        <taxon>Liliopsida</taxon>
        <taxon>Poales</taxon>
        <taxon>Bromeliaceae</taxon>
        <taxon>Bromelioideae</taxon>
        <taxon>Ananas</taxon>
    </lineage>
</organism>
<dbReference type="AlphaFoldDB" id="A0A199V1L9"/>
<evidence type="ECO:0000256" key="4">
    <source>
        <dbReference type="SAM" id="MobiDB-lite"/>
    </source>
</evidence>
<evidence type="ECO:0000256" key="3">
    <source>
        <dbReference type="PROSITE-ProRule" id="PRU00708"/>
    </source>
</evidence>
<evidence type="ECO:0000313" key="8">
    <source>
        <dbReference type="RefSeq" id="XP_020113937.1"/>
    </source>
</evidence>